<dbReference type="InterPro" id="IPR002938">
    <property type="entry name" value="FAD-bd"/>
</dbReference>
<keyword evidence="8" id="KW-1185">Reference proteome</keyword>
<dbReference type="Gene3D" id="3.50.50.60">
    <property type="entry name" value="FAD/NAD(P)-binding domain"/>
    <property type="match status" value="1"/>
</dbReference>
<keyword evidence="5" id="KW-0503">Monooxygenase</keyword>
<protein>
    <recommendedName>
        <fullName evidence="6">FAD-binding domain-containing protein</fullName>
    </recommendedName>
</protein>
<dbReference type="AlphaFoldDB" id="A0A5N6SBY8"/>
<dbReference type="SUPFAM" id="SSF51905">
    <property type="entry name" value="FAD/NAD(P)-binding domain"/>
    <property type="match status" value="1"/>
</dbReference>
<comment type="similarity">
    <text evidence="1">Belongs to the paxM FAD-dependent monooxygenase family.</text>
</comment>
<dbReference type="EMBL" id="ML743687">
    <property type="protein sequence ID" value="KAE8130913.1"/>
    <property type="molecule type" value="Genomic_DNA"/>
</dbReference>
<keyword evidence="2" id="KW-0285">Flavoprotein</keyword>
<keyword evidence="4" id="KW-0560">Oxidoreductase</keyword>
<evidence type="ECO:0000259" key="6">
    <source>
        <dbReference type="Pfam" id="PF01494"/>
    </source>
</evidence>
<evidence type="ECO:0000256" key="1">
    <source>
        <dbReference type="ARBA" id="ARBA00007992"/>
    </source>
</evidence>
<dbReference type="PRINTS" id="PR00420">
    <property type="entry name" value="RNGMNOXGNASE"/>
</dbReference>
<proteinExistence type="inferred from homology"/>
<accession>A0A5N6SBY8</accession>
<dbReference type="GO" id="GO:0071949">
    <property type="term" value="F:FAD binding"/>
    <property type="evidence" value="ECO:0007669"/>
    <property type="project" value="InterPro"/>
</dbReference>
<keyword evidence="3" id="KW-0274">FAD</keyword>
<evidence type="ECO:0000256" key="5">
    <source>
        <dbReference type="ARBA" id="ARBA00023033"/>
    </source>
</evidence>
<dbReference type="InterPro" id="IPR036188">
    <property type="entry name" value="FAD/NAD-bd_sf"/>
</dbReference>
<dbReference type="InterPro" id="IPR050493">
    <property type="entry name" value="FAD-dep_Monooxygenase_BioMet"/>
</dbReference>
<sequence>MEGNNKKVIIIGAGICGLATAIRLRDHNGLEPVIYEIRGRDAGTLGGSLGIPCNGLLLLNRLGLWDSISAQGVDIAKTVIHSTSGGILKEVDVSTEPKEKTGFGYHRINRSKLMDCLMEGAERSQIPIHWGKRLVSIHDNADSITVNFSDGTSETASLLLGCDGIHSTVRTLHVDPGFKPEYSGISAVSSIVDVPNPNDNEPCLHSTLTPQGMLASAPCPNNQTFWFFSKQVPLPSQDSEDARYGWSLHRQKEMTEFRESLSTVLDGVHGDWGQHLRRLVNASKDVHFYPHYRLPLGGKWFKPGPTRCLLLGDAAHAMQPHAGQGVSIVMEDVFLISGLLKKFENKEYDSLEAVFTKFDEIRRPRIDKISLTAQRNGAKRKNQNPWVVWAKEWVVWAMSYVSSVWGMSASGVDHGDVIYDVEDELKNC</sequence>
<dbReference type="GeneID" id="43642420"/>
<evidence type="ECO:0000256" key="4">
    <source>
        <dbReference type="ARBA" id="ARBA00023002"/>
    </source>
</evidence>
<dbReference type="GO" id="GO:0004497">
    <property type="term" value="F:monooxygenase activity"/>
    <property type="evidence" value="ECO:0007669"/>
    <property type="project" value="UniProtKB-KW"/>
</dbReference>
<organism evidence="7 8">
    <name type="scientific">Aspergillus pseudotamarii</name>
    <dbReference type="NCBI Taxonomy" id="132259"/>
    <lineage>
        <taxon>Eukaryota</taxon>
        <taxon>Fungi</taxon>
        <taxon>Dikarya</taxon>
        <taxon>Ascomycota</taxon>
        <taxon>Pezizomycotina</taxon>
        <taxon>Eurotiomycetes</taxon>
        <taxon>Eurotiomycetidae</taxon>
        <taxon>Eurotiales</taxon>
        <taxon>Aspergillaceae</taxon>
        <taxon>Aspergillus</taxon>
        <taxon>Aspergillus subgen. Circumdati</taxon>
    </lineage>
</organism>
<name>A0A5N6SBY8_ASPPS</name>
<gene>
    <name evidence="7" type="ORF">BDV38DRAFT_276404</name>
</gene>
<dbReference type="OrthoDB" id="16820at2759"/>
<dbReference type="PANTHER" id="PTHR13789">
    <property type="entry name" value="MONOOXYGENASE"/>
    <property type="match status" value="1"/>
</dbReference>
<dbReference type="PANTHER" id="PTHR13789:SF309">
    <property type="entry name" value="PUTATIVE (AFU_ORTHOLOGUE AFUA_6G14510)-RELATED"/>
    <property type="match status" value="1"/>
</dbReference>
<evidence type="ECO:0000256" key="3">
    <source>
        <dbReference type="ARBA" id="ARBA00022827"/>
    </source>
</evidence>
<dbReference type="Proteomes" id="UP000325672">
    <property type="component" value="Unassembled WGS sequence"/>
</dbReference>
<dbReference type="Pfam" id="PF01494">
    <property type="entry name" value="FAD_binding_3"/>
    <property type="match status" value="1"/>
</dbReference>
<feature type="domain" description="FAD-binding" evidence="6">
    <location>
        <begin position="7"/>
        <end position="181"/>
    </location>
</feature>
<evidence type="ECO:0000256" key="2">
    <source>
        <dbReference type="ARBA" id="ARBA00022630"/>
    </source>
</evidence>
<evidence type="ECO:0000313" key="8">
    <source>
        <dbReference type="Proteomes" id="UP000325672"/>
    </source>
</evidence>
<dbReference type="RefSeq" id="XP_031906976.1">
    <property type="nucleotide sequence ID" value="XM_032058210.1"/>
</dbReference>
<evidence type="ECO:0000313" key="7">
    <source>
        <dbReference type="EMBL" id="KAE8130913.1"/>
    </source>
</evidence>
<reference evidence="7 8" key="1">
    <citation type="submission" date="2019-04" db="EMBL/GenBank/DDBJ databases">
        <title>Friends and foes A comparative genomics study of 23 Aspergillus species from section Flavi.</title>
        <authorList>
            <consortium name="DOE Joint Genome Institute"/>
            <person name="Kjaerbolling I."/>
            <person name="Vesth T."/>
            <person name="Frisvad J.C."/>
            <person name="Nybo J.L."/>
            <person name="Theobald S."/>
            <person name="Kildgaard S."/>
            <person name="Isbrandt T."/>
            <person name="Kuo A."/>
            <person name="Sato A."/>
            <person name="Lyhne E.K."/>
            <person name="Kogle M.E."/>
            <person name="Wiebenga A."/>
            <person name="Kun R.S."/>
            <person name="Lubbers R.J."/>
            <person name="Makela M.R."/>
            <person name="Barry K."/>
            <person name="Chovatia M."/>
            <person name="Clum A."/>
            <person name="Daum C."/>
            <person name="Haridas S."/>
            <person name="He G."/>
            <person name="LaButti K."/>
            <person name="Lipzen A."/>
            <person name="Mondo S."/>
            <person name="Riley R."/>
            <person name="Salamov A."/>
            <person name="Simmons B.A."/>
            <person name="Magnuson J.K."/>
            <person name="Henrissat B."/>
            <person name="Mortensen U.H."/>
            <person name="Larsen T.O."/>
            <person name="Devries R.P."/>
            <person name="Grigoriev I.V."/>
            <person name="Machida M."/>
            <person name="Baker S.E."/>
            <person name="Andersen M.R."/>
        </authorList>
    </citation>
    <scope>NUCLEOTIDE SEQUENCE [LARGE SCALE GENOMIC DNA]</scope>
    <source>
        <strain evidence="7 8">CBS 117625</strain>
    </source>
</reference>